<dbReference type="RefSeq" id="XP_020914370.1">
    <property type="nucleotide sequence ID" value="XM_021058711.2"/>
</dbReference>
<organism evidence="1 2">
    <name type="scientific">Exaiptasia diaphana</name>
    <name type="common">Tropical sea anemone</name>
    <name type="synonym">Aiptasia pulchella</name>
    <dbReference type="NCBI Taxonomy" id="2652724"/>
    <lineage>
        <taxon>Eukaryota</taxon>
        <taxon>Metazoa</taxon>
        <taxon>Cnidaria</taxon>
        <taxon>Anthozoa</taxon>
        <taxon>Hexacorallia</taxon>
        <taxon>Actiniaria</taxon>
        <taxon>Aiptasiidae</taxon>
        <taxon>Exaiptasia</taxon>
    </lineage>
</organism>
<reference evidence="1" key="1">
    <citation type="submission" date="2022-11" db="UniProtKB">
        <authorList>
            <consortium name="EnsemblMetazoa"/>
        </authorList>
    </citation>
    <scope>IDENTIFICATION</scope>
</reference>
<accession>A0A913Y5B2</accession>
<dbReference type="Proteomes" id="UP000887567">
    <property type="component" value="Unplaced"/>
</dbReference>
<dbReference type="KEGG" id="epa:110251960"/>
<evidence type="ECO:0000313" key="2">
    <source>
        <dbReference type="Proteomes" id="UP000887567"/>
    </source>
</evidence>
<dbReference type="OrthoDB" id="5985687at2759"/>
<sequence>MASSLAEATREASFQAFEAEFVRNGFRAPEGLLRILKDFKLRDGEGPEAGRARIYRRLFGLLWFGSKLTLGKTSDGKQPTYVYPESLKCVVRNIVSGNLVEKPDPTHARVYKVNIADLAKAKWPAVKPRQ</sequence>
<dbReference type="GeneID" id="110251960"/>
<dbReference type="EnsemblMetazoa" id="XM_021058711.2">
    <property type="protein sequence ID" value="XP_020914370.1"/>
    <property type="gene ID" value="LOC110251960"/>
</dbReference>
<dbReference type="AlphaFoldDB" id="A0A913Y5B2"/>
<protein>
    <submittedName>
        <fullName evidence="1">Uncharacterized protein</fullName>
    </submittedName>
</protein>
<proteinExistence type="predicted"/>
<name>A0A913Y5B2_EXADI</name>
<keyword evidence="2" id="KW-1185">Reference proteome</keyword>
<evidence type="ECO:0000313" key="1">
    <source>
        <dbReference type="EnsemblMetazoa" id="XP_020914370.1"/>
    </source>
</evidence>